<evidence type="ECO:0000313" key="16">
    <source>
        <dbReference type="Proteomes" id="UP000325957"/>
    </source>
</evidence>
<dbReference type="PIRSF" id="PIRSF000350">
    <property type="entry name" value="Mercury_reductase_MerA"/>
    <property type="match status" value="1"/>
</dbReference>
<dbReference type="AlphaFoldDB" id="A0A5J5KYR3"/>
<sequence>MRRHDVIIIGSGSGNSLLTPEYDQLDVGLIDGGTFGGTCINVGCIPTKMYVYPAEVAQSGRELGRLGVTVGPADVDWPAIRDRIFGRIDAISAGGLEYRKSLSNVTVYQEYAHFTGPKTLVTASGEELTAPVIVVASGSRVTVPRIPGIDLSQVHTSDTVMRLPSLPERIVIVGGGYIAAEFAHVFHGLGSRVTQLNRSTRLLRSHDAEIAERFRECASSQWDLQLGWAPEAITDNGDGSVTVRSSGRDENGQESTREDVADIVLMATGRRPNTDLLNPSAADLAVDPGSGLLRVDEYQRVLATDGSVLEGVWALGDVSSPSQLKHVANHEARVVAHNALHPDELVASDHRYIPSAVFTHPEIAAVGMTEEQAREWADRHGTRITMKSQAFGDVAYGWAMEDRTGICKVIADGATGELLGAHLIGPHSSILIQPLIQAMSFGLGAHEMARGQYWIHPSLAEVVENALLGLELD</sequence>
<feature type="binding site" evidence="9">
    <location>
        <position position="317"/>
    </location>
    <ligand>
        <name>FAD</name>
        <dbReference type="ChEBI" id="CHEBI:57692"/>
    </ligand>
</feature>
<dbReference type="InterPro" id="IPR016156">
    <property type="entry name" value="FAD/NAD-linked_Rdtase_dimer_sf"/>
</dbReference>
<keyword evidence="6" id="KW-1015">Disulfide bond</keyword>
<dbReference type="GO" id="GO:0050627">
    <property type="term" value="F:mycothione reductase [NAD(P)H] activity"/>
    <property type="evidence" value="ECO:0007669"/>
    <property type="project" value="UniProtKB-EC"/>
</dbReference>
<feature type="binding site" evidence="9">
    <location>
        <position position="269"/>
    </location>
    <ligand>
        <name>NAD(+)</name>
        <dbReference type="ChEBI" id="CHEBI:57540"/>
    </ligand>
</feature>
<dbReference type="InterPro" id="IPR023753">
    <property type="entry name" value="FAD/NAD-binding_dom"/>
</dbReference>
<dbReference type="SUPFAM" id="SSF51905">
    <property type="entry name" value="FAD/NAD(P)-binding domain"/>
    <property type="match status" value="1"/>
</dbReference>
<dbReference type="Gene3D" id="3.30.390.30">
    <property type="match status" value="1"/>
</dbReference>
<feature type="active site" description="Proton acceptor" evidence="8">
    <location>
        <position position="456"/>
    </location>
</feature>
<evidence type="ECO:0000256" key="10">
    <source>
        <dbReference type="PIRSR" id="PIRSR000350-4"/>
    </source>
</evidence>
<evidence type="ECO:0000256" key="9">
    <source>
        <dbReference type="PIRSR" id="PIRSR000350-3"/>
    </source>
</evidence>
<protein>
    <submittedName>
        <fullName evidence="15">Mycothione reductase</fullName>
        <ecNumber evidence="15">1.8.1.15</ecNumber>
    </submittedName>
</protein>
<dbReference type="GO" id="GO:0006103">
    <property type="term" value="P:2-oxoglutarate metabolic process"/>
    <property type="evidence" value="ECO:0007669"/>
    <property type="project" value="TreeGrafter"/>
</dbReference>
<dbReference type="PRINTS" id="PR00411">
    <property type="entry name" value="PNDRDTASEI"/>
</dbReference>
<keyword evidence="9" id="KW-0547">Nucleotide-binding</keyword>
<gene>
    <name evidence="15" type="ORF">FCK90_06335</name>
</gene>
<evidence type="ECO:0000256" key="6">
    <source>
        <dbReference type="ARBA" id="ARBA00023157"/>
    </source>
</evidence>
<feature type="disulfide bond" description="Redox-active" evidence="10">
    <location>
        <begin position="39"/>
        <end position="44"/>
    </location>
</feature>
<evidence type="ECO:0000313" key="15">
    <source>
        <dbReference type="EMBL" id="KAA9394440.1"/>
    </source>
</evidence>
<dbReference type="InterPro" id="IPR036188">
    <property type="entry name" value="FAD/NAD-bd_sf"/>
</dbReference>
<keyword evidence="3 9" id="KW-0274">FAD</keyword>
<evidence type="ECO:0000256" key="3">
    <source>
        <dbReference type="ARBA" id="ARBA00022827"/>
    </source>
</evidence>
<dbReference type="Pfam" id="PF07992">
    <property type="entry name" value="Pyr_redox_2"/>
    <property type="match status" value="1"/>
</dbReference>
<dbReference type="EMBL" id="SZWF01000006">
    <property type="protein sequence ID" value="KAA9394440.1"/>
    <property type="molecule type" value="Genomic_DNA"/>
</dbReference>
<dbReference type="SUPFAM" id="SSF55424">
    <property type="entry name" value="FAD/NAD-linked reductases, dimerisation (C-terminal) domain"/>
    <property type="match status" value="1"/>
</dbReference>
<dbReference type="InterPro" id="IPR001100">
    <property type="entry name" value="Pyr_nuc-diS_OxRdtase"/>
</dbReference>
<dbReference type="Pfam" id="PF02852">
    <property type="entry name" value="Pyr_redox_dim"/>
    <property type="match status" value="1"/>
</dbReference>
<dbReference type="PRINTS" id="PR00368">
    <property type="entry name" value="FADPNR"/>
</dbReference>
<dbReference type="PROSITE" id="PS00076">
    <property type="entry name" value="PYRIDINE_REDOX_1"/>
    <property type="match status" value="1"/>
</dbReference>
<reference evidence="15 16" key="1">
    <citation type="submission" date="2019-05" db="EMBL/GenBank/DDBJ databases">
        <title>Kocuria coralli sp. nov., a novel actinobacterium isolated from coral reef seawater.</title>
        <authorList>
            <person name="Li J."/>
        </authorList>
    </citation>
    <scope>NUCLEOTIDE SEQUENCE [LARGE SCALE GENOMIC DNA]</scope>
    <source>
        <strain evidence="15 16">SCSIO 13007</strain>
    </source>
</reference>
<accession>A0A5J5KYR3</accession>
<evidence type="ECO:0000259" key="13">
    <source>
        <dbReference type="Pfam" id="PF02852"/>
    </source>
</evidence>
<dbReference type="InterPro" id="IPR004099">
    <property type="entry name" value="Pyr_nucl-diS_OxRdtase_dimer"/>
</dbReference>
<keyword evidence="5 9" id="KW-0520">NAD</keyword>
<dbReference type="PANTHER" id="PTHR22912:SF217">
    <property type="entry name" value="DIHYDROLIPOYL DEHYDROGENASE"/>
    <property type="match status" value="1"/>
</dbReference>
<dbReference type="GO" id="GO:0004148">
    <property type="term" value="F:dihydrolipoyl dehydrogenase (NADH) activity"/>
    <property type="evidence" value="ECO:0007669"/>
    <property type="project" value="TreeGrafter"/>
</dbReference>
<feature type="domain" description="Pyridine nucleotide-disulphide oxidoreductase dimerisation" evidence="13">
    <location>
        <begin position="353"/>
        <end position="466"/>
    </location>
</feature>
<evidence type="ECO:0000256" key="7">
    <source>
        <dbReference type="ARBA" id="ARBA00023284"/>
    </source>
</evidence>
<dbReference type="Gene3D" id="3.50.50.60">
    <property type="entry name" value="FAD/NAD(P)-binding domain"/>
    <property type="match status" value="2"/>
</dbReference>
<feature type="binding site" evidence="9">
    <location>
        <begin position="174"/>
        <end position="181"/>
    </location>
    <ligand>
        <name>NAD(+)</name>
        <dbReference type="ChEBI" id="CHEBI:57540"/>
    </ligand>
</feature>
<dbReference type="GO" id="GO:0050660">
    <property type="term" value="F:flavin adenine dinucleotide binding"/>
    <property type="evidence" value="ECO:0007669"/>
    <property type="project" value="TreeGrafter"/>
</dbReference>
<evidence type="ECO:0000256" key="11">
    <source>
        <dbReference type="RuleBase" id="RU003691"/>
    </source>
</evidence>
<comment type="cofactor">
    <cofactor evidence="9">
        <name>FAD</name>
        <dbReference type="ChEBI" id="CHEBI:57692"/>
    </cofactor>
    <text evidence="9">Binds 1 FAD per subunit.</text>
</comment>
<evidence type="ECO:0000256" key="5">
    <source>
        <dbReference type="ARBA" id="ARBA00023027"/>
    </source>
</evidence>
<feature type="compositionally biased region" description="Basic and acidic residues" evidence="12">
    <location>
        <begin position="246"/>
        <end position="256"/>
    </location>
</feature>
<feature type="binding site" evidence="9">
    <location>
        <position position="48"/>
    </location>
    <ligand>
        <name>FAD</name>
        <dbReference type="ChEBI" id="CHEBI:57692"/>
    </ligand>
</feature>
<evidence type="ECO:0000256" key="8">
    <source>
        <dbReference type="PIRSR" id="PIRSR000350-2"/>
    </source>
</evidence>
<evidence type="ECO:0000256" key="1">
    <source>
        <dbReference type="ARBA" id="ARBA00007532"/>
    </source>
</evidence>
<name>A0A5J5KYR3_9MICC</name>
<evidence type="ECO:0000256" key="2">
    <source>
        <dbReference type="ARBA" id="ARBA00022630"/>
    </source>
</evidence>
<dbReference type="EC" id="1.8.1.15" evidence="15"/>
<dbReference type="InterPro" id="IPR012999">
    <property type="entry name" value="Pyr_OxRdtase_I_AS"/>
</dbReference>
<evidence type="ECO:0000256" key="12">
    <source>
        <dbReference type="SAM" id="MobiDB-lite"/>
    </source>
</evidence>
<dbReference type="NCBIfam" id="NF005884">
    <property type="entry name" value="PRK07846.1"/>
    <property type="match status" value="1"/>
</dbReference>
<dbReference type="OrthoDB" id="9800167at2"/>
<dbReference type="PANTHER" id="PTHR22912">
    <property type="entry name" value="DISULFIDE OXIDOREDUCTASE"/>
    <property type="match status" value="1"/>
</dbReference>
<evidence type="ECO:0000256" key="4">
    <source>
        <dbReference type="ARBA" id="ARBA00023002"/>
    </source>
</evidence>
<dbReference type="RefSeq" id="WP_158033463.1">
    <property type="nucleotide sequence ID" value="NZ_ML708615.1"/>
</dbReference>
<evidence type="ECO:0000259" key="14">
    <source>
        <dbReference type="Pfam" id="PF07992"/>
    </source>
</evidence>
<comment type="caution">
    <text evidence="15">The sequence shown here is derived from an EMBL/GenBank/DDBJ whole genome shotgun (WGS) entry which is preliminary data.</text>
</comment>
<dbReference type="InterPro" id="IPR050151">
    <property type="entry name" value="Class-I_Pyr_Nuc-Dis_Oxidored"/>
</dbReference>
<keyword evidence="2 11" id="KW-0285">Flavoprotein</keyword>
<keyword evidence="7 11" id="KW-0676">Redox-active center</keyword>
<keyword evidence="4 11" id="KW-0560">Oxidoreductase</keyword>
<comment type="similarity">
    <text evidence="1 11">Belongs to the class-I pyridine nucleotide-disulfide oxidoreductase family.</text>
</comment>
<proteinExistence type="inferred from homology"/>
<feature type="region of interest" description="Disordered" evidence="12">
    <location>
        <begin position="235"/>
        <end position="256"/>
    </location>
</feature>
<feature type="domain" description="FAD/NAD(P)-binding" evidence="14">
    <location>
        <begin position="4"/>
        <end position="329"/>
    </location>
</feature>
<dbReference type="Proteomes" id="UP000325957">
    <property type="component" value="Unassembled WGS sequence"/>
</dbReference>
<organism evidence="15 16">
    <name type="scientific">Kocuria coralli</name>
    <dbReference type="NCBI Taxonomy" id="1461025"/>
    <lineage>
        <taxon>Bacteria</taxon>
        <taxon>Bacillati</taxon>
        <taxon>Actinomycetota</taxon>
        <taxon>Actinomycetes</taxon>
        <taxon>Micrococcales</taxon>
        <taxon>Micrococcaceae</taxon>
        <taxon>Kocuria</taxon>
    </lineage>
</organism>
<keyword evidence="16" id="KW-1185">Reference proteome</keyword>